<dbReference type="STRING" id="52770.BSZ40_04610"/>
<proteinExistence type="predicted"/>
<gene>
    <name evidence="1" type="ORF">BSZ40_04610</name>
</gene>
<reference evidence="2" key="1">
    <citation type="submission" date="2016-12" db="EMBL/GenBank/DDBJ databases">
        <authorList>
            <person name="Meng X."/>
        </authorList>
    </citation>
    <scope>NUCLEOTIDE SEQUENCE [LARGE SCALE GENOMIC DNA]</scope>
    <source>
        <strain evidence="2">DSM 20732</strain>
    </source>
</reference>
<dbReference type="Gene3D" id="3.20.20.80">
    <property type="entry name" value="Glycosidases"/>
    <property type="match status" value="2"/>
</dbReference>
<protein>
    <submittedName>
        <fullName evidence="1">Glycosyl hydrolase</fullName>
    </submittedName>
</protein>
<dbReference type="AlphaFoldDB" id="A0A1Q5PXF7"/>
<dbReference type="InterPro" id="IPR017853">
    <property type="entry name" value="GH"/>
</dbReference>
<evidence type="ECO:0000313" key="1">
    <source>
        <dbReference type="EMBL" id="OKL52186.1"/>
    </source>
</evidence>
<dbReference type="Proteomes" id="UP000185612">
    <property type="component" value="Unassembled WGS sequence"/>
</dbReference>
<dbReference type="OrthoDB" id="110211at2"/>
<keyword evidence="2" id="KW-1185">Reference proteome</keyword>
<dbReference type="InParanoid" id="A0A1Q5PXF7"/>
<dbReference type="EMBL" id="MQVS01000003">
    <property type="protein sequence ID" value="OKL52186.1"/>
    <property type="molecule type" value="Genomic_DNA"/>
</dbReference>
<comment type="caution">
    <text evidence="1">The sequence shown here is derived from an EMBL/GenBank/DDBJ whole genome shotgun (WGS) entry which is preliminary data.</text>
</comment>
<dbReference type="RefSeq" id="WP_073823732.1">
    <property type="nucleotide sequence ID" value="NZ_MQVS01000003.1"/>
</dbReference>
<organism evidence="1 2">
    <name type="scientific">Buchananella hordeovulneris</name>
    <dbReference type="NCBI Taxonomy" id="52770"/>
    <lineage>
        <taxon>Bacteria</taxon>
        <taxon>Bacillati</taxon>
        <taxon>Actinomycetota</taxon>
        <taxon>Actinomycetes</taxon>
        <taxon>Actinomycetales</taxon>
        <taxon>Actinomycetaceae</taxon>
        <taxon>Buchananella</taxon>
    </lineage>
</organism>
<dbReference type="SUPFAM" id="SSF51445">
    <property type="entry name" value="(Trans)glycosidases"/>
    <property type="match status" value="1"/>
</dbReference>
<name>A0A1Q5PXF7_9ACTO</name>
<evidence type="ECO:0000313" key="2">
    <source>
        <dbReference type="Proteomes" id="UP000185612"/>
    </source>
</evidence>
<sequence>MRFGVNYTPSGSWFHSWLDFSAAQVARDFDAIASLGLDHVRIFPLWPVLQPNRTYIRPAAIADVVTVVELAAQRGLEVSVDVLNGHLSSYDFVPAWLVSWHARNMFTDPDVVAACGQLARELGAALAGHSNVTGLTLGNEFVQFAAPRHPLAAALTPSQAEAWTAQLLADCQAALPRRRHVHSFDDDLWFVDSHPFTPAHAVGLGAATTVHSWIFAHVGPHLGGEHPALGWFARYLVELAIAWSPDPQRPVWLQEVGAPTTTLPPNAVGPFVEQTFRSVTQVPQVEAITWWCSHDVSRRLADFPELEYTLGLFDEQGRVKPIGRQVAQLVKEQRATSGRAPAPQRRPALVLAAERDGSNRSVAHPTGEFFAHWAQLAVAGTPPAIVLADQVAAPQLAARELYLL</sequence>
<keyword evidence="1" id="KW-0378">Hydrolase</keyword>
<accession>A0A1Q5PXF7</accession>
<dbReference type="GO" id="GO:0016787">
    <property type="term" value="F:hydrolase activity"/>
    <property type="evidence" value="ECO:0007669"/>
    <property type="project" value="UniProtKB-KW"/>
</dbReference>